<dbReference type="Proteomes" id="UP000593571">
    <property type="component" value="Unassembled WGS sequence"/>
</dbReference>
<sequence length="130" mass="14873">MSFIYIHFNHTNLTYAPRSQGSGHLGAVLVGAGQKGCSGVPGMCYFLTWLEFKKRVYFSIICHTSTVCILCIYYNSKIFLNLHENSSYTFFKCTVSFLGEEVKHIDLKTPFFTVRSSTRNDCIKKKKEEC</sequence>
<proteinExistence type="predicted"/>
<evidence type="ECO:0000313" key="1">
    <source>
        <dbReference type="EMBL" id="KAF6447427.1"/>
    </source>
</evidence>
<accession>A0A7J8FI61</accession>
<organism evidence="1 2">
    <name type="scientific">Rousettus aegyptiacus</name>
    <name type="common">Egyptian fruit bat</name>
    <name type="synonym">Pteropus aegyptiacus</name>
    <dbReference type="NCBI Taxonomy" id="9407"/>
    <lineage>
        <taxon>Eukaryota</taxon>
        <taxon>Metazoa</taxon>
        <taxon>Chordata</taxon>
        <taxon>Craniata</taxon>
        <taxon>Vertebrata</taxon>
        <taxon>Euteleostomi</taxon>
        <taxon>Mammalia</taxon>
        <taxon>Eutheria</taxon>
        <taxon>Laurasiatheria</taxon>
        <taxon>Chiroptera</taxon>
        <taxon>Yinpterochiroptera</taxon>
        <taxon>Pteropodoidea</taxon>
        <taxon>Pteropodidae</taxon>
        <taxon>Rousettinae</taxon>
        <taxon>Rousettus</taxon>
    </lineage>
</organism>
<reference evidence="1 2" key="1">
    <citation type="journal article" date="2020" name="Nature">
        <title>Six reference-quality genomes reveal evolution of bat adaptations.</title>
        <authorList>
            <person name="Jebb D."/>
            <person name="Huang Z."/>
            <person name="Pippel M."/>
            <person name="Hughes G.M."/>
            <person name="Lavrichenko K."/>
            <person name="Devanna P."/>
            <person name="Winkler S."/>
            <person name="Jermiin L.S."/>
            <person name="Skirmuntt E.C."/>
            <person name="Katzourakis A."/>
            <person name="Burkitt-Gray L."/>
            <person name="Ray D.A."/>
            <person name="Sullivan K.A.M."/>
            <person name="Roscito J.G."/>
            <person name="Kirilenko B.M."/>
            <person name="Davalos L.M."/>
            <person name="Corthals A.P."/>
            <person name="Power M.L."/>
            <person name="Jones G."/>
            <person name="Ransome R.D."/>
            <person name="Dechmann D.K.N."/>
            <person name="Locatelli A.G."/>
            <person name="Puechmaille S.J."/>
            <person name="Fedrigo O."/>
            <person name="Jarvis E.D."/>
            <person name="Hiller M."/>
            <person name="Vernes S.C."/>
            <person name="Myers E.W."/>
            <person name="Teeling E.C."/>
        </authorList>
    </citation>
    <scope>NUCLEOTIDE SEQUENCE [LARGE SCALE GENOMIC DNA]</scope>
    <source>
        <strain evidence="1">MRouAeg1</strain>
        <tissue evidence="1">Muscle</tissue>
    </source>
</reference>
<dbReference type="EMBL" id="JACASE010000007">
    <property type="protein sequence ID" value="KAF6447427.1"/>
    <property type="molecule type" value="Genomic_DNA"/>
</dbReference>
<gene>
    <name evidence="1" type="ORF">HJG63_011888</name>
</gene>
<name>A0A7J8FI61_ROUAE</name>
<protein>
    <submittedName>
        <fullName evidence="1">Uncharacterized protein</fullName>
    </submittedName>
</protein>
<evidence type="ECO:0000313" key="2">
    <source>
        <dbReference type="Proteomes" id="UP000593571"/>
    </source>
</evidence>
<dbReference type="AlphaFoldDB" id="A0A7J8FI61"/>
<comment type="caution">
    <text evidence="1">The sequence shown here is derived from an EMBL/GenBank/DDBJ whole genome shotgun (WGS) entry which is preliminary data.</text>
</comment>
<keyword evidence="2" id="KW-1185">Reference proteome</keyword>